<keyword evidence="3" id="KW-1185">Reference proteome</keyword>
<protein>
    <submittedName>
        <fullName evidence="2">Uncharacterized protein</fullName>
    </submittedName>
</protein>
<dbReference type="Proteomes" id="UP001498476">
    <property type="component" value="Unassembled WGS sequence"/>
</dbReference>
<sequence length="553" mass="62619">MKLSSTQATTGPNEEALKRQGTVCDSLVDFTMRKILEDGVERAKQWLEKSRPQVTREEFLAPGQPGCPDPVFDEHWSQEDENRLQKRWNESVNKNVYQQMAREPCIKAVVDNLSDSDRSLRSLWRTCIRMMRIDPFSLLTWELRVADRTEMDLDGEMVPGPMWSAEVCDLLSLLIAHPFFSCALPDEKLRFYLKWARICRTDDRHPLKSKDFTPCPIVRRLIRTPRPGKQPWRKVHETFRLAYWEKYGGYTVESDVLHAIAESTIPRPGSIGPGGEDDLRAGDIAQVLTALNRLSSYGFANSVNPSVALGMAWGAQGGSDYPVDDEQFREVVGNCWLADQRRNKKLLRSIPDDELVGWAYYDLPETDVDLDMDLDNESSYSSERSDAPDQVNDAECLGNGSLHDEDEEGHNSLHDEDDEGHNSLHDEDDEGHYDEEGLTDDDSSDHESLQVCPRCSRSYHRDEYVTRAGKTKRFCHGCTRATQSLVSTSQALAEPAPTGPNDPFVSRQKTDLSIRLRSAPELDSEGQILQLIDDLDKEFTVVPEPQGGARLDL</sequence>
<organism evidence="2 3">
    <name type="scientific">Neonectria punicea</name>
    <dbReference type="NCBI Taxonomy" id="979145"/>
    <lineage>
        <taxon>Eukaryota</taxon>
        <taxon>Fungi</taxon>
        <taxon>Dikarya</taxon>
        <taxon>Ascomycota</taxon>
        <taxon>Pezizomycotina</taxon>
        <taxon>Sordariomycetes</taxon>
        <taxon>Hypocreomycetidae</taxon>
        <taxon>Hypocreales</taxon>
        <taxon>Nectriaceae</taxon>
        <taxon>Neonectria</taxon>
    </lineage>
</organism>
<feature type="compositionally biased region" description="Basic and acidic residues" evidence="1">
    <location>
        <begin position="409"/>
        <end position="425"/>
    </location>
</feature>
<reference evidence="2 3" key="1">
    <citation type="journal article" date="2025" name="Microbiol. Resour. Announc.">
        <title>Draft genome sequences for Neonectria magnoliae and Neonectria punicea, canker pathogens of Liriodendron tulipifera and Acer saccharum in West Virginia.</title>
        <authorList>
            <person name="Petronek H.M."/>
            <person name="Kasson M.T."/>
            <person name="Metheny A.M."/>
            <person name="Stauder C.M."/>
            <person name="Lovett B."/>
            <person name="Lynch S.C."/>
            <person name="Garnas J.R."/>
            <person name="Kasson L.R."/>
            <person name="Stajich J.E."/>
        </authorList>
    </citation>
    <scope>NUCLEOTIDE SEQUENCE [LARGE SCALE GENOMIC DNA]</scope>
    <source>
        <strain evidence="2 3">NRRL 64653</strain>
    </source>
</reference>
<proteinExistence type="predicted"/>
<comment type="caution">
    <text evidence="2">The sequence shown here is derived from an EMBL/GenBank/DDBJ whole genome shotgun (WGS) entry which is preliminary data.</text>
</comment>
<dbReference type="EMBL" id="JAZAVJ010000337">
    <property type="protein sequence ID" value="KAK7398434.1"/>
    <property type="molecule type" value="Genomic_DNA"/>
</dbReference>
<name>A0ABR1GK24_9HYPO</name>
<feature type="compositionally biased region" description="Acidic residues" evidence="1">
    <location>
        <begin position="426"/>
        <end position="444"/>
    </location>
</feature>
<accession>A0ABR1GK24</accession>
<evidence type="ECO:0000256" key="1">
    <source>
        <dbReference type="SAM" id="MobiDB-lite"/>
    </source>
</evidence>
<evidence type="ECO:0000313" key="2">
    <source>
        <dbReference type="EMBL" id="KAK7398434.1"/>
    </source>
</evidence>
<gene>
    <name evidence="2" type="ORF">QQX98_012185</name>
</gene>
<evidence type="ECO:0000313" key="3">
    <source>
        <dbReference type="Proteomes" id="UP001498476"/>
    </source>
</evidence>
<feature type="region of interest" description="Disordered" evidence="1">
    <location>
        <begin position="372"/>
        <end position="452"/>
    </location>
</feature>